<dbReference type="EMBL" id="BMDZ01000023">
    <property type="protein sequence ID" value="GGB40525.1"/>
    <property type="molecule type" value="Genomic_DNA"/>
</dbReference>
<dbReference type="Gene3D" id="2.40.110.10">
    <property type="entry name" value="Butyryl-CoA Dehydrogenase, subunit A, domain 2"/>
    <property type="match status" value="1"/>
</dbReference>
<accession>A0ABQ1IGQ8</accession>
<evidence type="ECO:0000313" key="7">
    <source>
        <dbReference type="Proteomes" id="UP000603352"/>
    </source>
</evidence>
<dbReference type="PIRSF" id="PIRSF000331">
    <property type="entry name" value="HpaA_HpaB"/>
    <property type="match status" value="1"/>
</dbReference>
<reference evidence="7" key="1">
    <citation type="journal article" date="2019" name="Int. J. Syst. Evol. Microbiol.">
        <title>The Global Catalogue of Microorganisms (GCM) 10K type strain sequencing project: providing services to taxonomists for standard genome sequencing and annotation.</title>
        <authorList>
            <consortium name="The Broad Institute Genomics Platform"/>
            <consortium name="The Broad Institute Genome Sequencing Center for Infectious Disease"/>
            <person name="Wu L."/>
            <person name="Ma J."/>
        </authorList>
    </citation>
    <scope>NUCLEOTIDE SEQUENCE [LARGE SCALE GENOMIC DNA]</scope>
    <source>
        <strain evidence="7">CGMCC 1.10188</strain>
    </source>
</reference>
<keyword evidence="3" id="KW-0560">Oxidoreductase</keyword>
<dbReference type="PANTHER" id="PTHR36117">
    <property type="entry name" value="4-HYDROXYPHENYLACETATE 3-MONOOXYGENASE-RELATED"/>
    <property type="match status" value="1"/>
</dbReference>
<protein>
    <submittedName>
        <fullName evidence="6">4-hydroxyphenylacetate 3-monooxygenase oxygenase component</fullName>
    </submittedName>
</protein>
<keyword evidence="7" id="KW-1185">Reference proteome</keyword>
<organism evidence="6 7">
    <name type="scientific">Tistrella bauzanensis</name>
    <dbReference type="NCBI Taxonomy" id="657419"/>
    <lineage>
        <taxon>Bacteria</taxon>
        <taxon>Pseudomonadati</taxon>
        <taxon>Pseudomonadota</taxon>
        <taxon>Alphaproteobacteria</taxon>
        <taxon>Geminicoccales</taxon>
        <taxon>Geminicoccaceae</taxon>
        <taxon>Tistrella</taxon>
    </lineage>
</organism>
<dbReference type="PANTHER" id="PTHR36117:SF3">
    <property type="entry name" value="4-HYDROXYPHENYLACETATE 3-MONOOXYGENASE-RELATED"/>
    <property type="match status" value="1"/>
</dbReference>
<dbReference type="SUPFAM" id="SSF47203">
    <property type="entry name" value="Acyl-CoA dehydrogenase C-terminal domain-like"/>
    <property type="match status" value="1"/>
</dbReference>
<dbReference type="InterPro" id="IPR024674">
    <property type="entry name" value="HpaB/PvcC/4-BUDH_N"/>
</dbReference>
<dbReference type="InterPro" id="IPR046373">
    <property type="entry name" value="Acyl-CoA_Oxase/DH_mid-dom_sf"/>
</dbReference>
<dbReference type="InterPro" id="IPR004925">
    <property type="entry name" value="HpaB/PvcC/4-BUDH"/>
</dbReference>
<evidence type="ECO:0000259" key="4">
    <source>
        <dbReference type="Pfam" id="PF03241"/>
    </source>
</evidence>
<evidence type="ECO:0000259" key="5">
    <source>
        <dbReference type="Pfam" id="PF11794"/>
    </source>
</evidence>
<feature type="domain" description="HpaB/PvcC/4-BUDH C-terminal" evidence="4">
    <location>
        <begin position="320"/>
        <end position="503"/>
    </location>
</feature>
<evidence type="ECO:0000256" key="2">
    <source>
        <dbReference type="ARBA" id="ARBA00022827"/>
    </source>
</evidence>
<evidence type="ECO:0000313" key="6">
    <source>
        <dbReference type="EMBL" id="GGB40525.1"/>
    </source>
</evidence>
<keyword evidence="2" id="KW-0274">FAD</keyword>
<dbReference type="InterPro" id="IPR036250">
    <property type="entry name" value="AcylCo_DH-like_C"/>
</dbReference>
<evidence type="ECO:0000256" key="3">
    <source>
        <dbReference type="ARBA" id="ARBA00023002"/>
    </source>
</evidence>
<feature type="domain" description="HpaB/PvcC/4-BUDH N-terminal" evidence="5">
    <location>
        <begin position="24"/>
        <end position="300"/>
    </location>
</feature>
<comment type="caution">
    <text evidence="6">The sequence shown here is derived from an EMBL/GenBank/DDBJ whole genome shotgun (WGS) entry which is preliminary data.</text>
</comment>
<dbReference type="InterPro" id="IPR009100">
    <property type="entry name" value="AcylCoA_DH/oxidase_NM_dom_sf"/>
</dbReference>
<evidence type="ECO:0000256" key="1">
    <source>
        <dbReference type="ARBA" id="ARBA00022630"/>
    </source>
</evidence>
<gene>
    <name evidence="6" type="ORF">GCM10011505_22500</name>
</gene>
<keyword evidence="1" id="KW-0285">Flavoprotein</keyword>
<dbReference type="SUPFAM" id="SSF56645">
    <property type="entry name" value="Acyl-CoA dehydrogenase NM domain-like"/>
    <property type="match status" value="1"/>
</dbReference>
<dbReference type="Gene3D" id="1.20.140.10">
    <property type="entry name" value="Butyryl-CoA Dehydrogenase, subunit A, domain 3"/>
    <property type="match status" value="1"/>
</dbReference>
<dbReference type="Pfam" id="PF03241">
    <property type="entry name" value="HpaB"/>
    <property type="match status" value="1"/>
</dbReference>
<dbReference type="Gene3D" id="1.10.3140.10">
    <property type="entry name" value="4-hydroxybutyryl-coa dehydratase, domain 1"/>
    <property type="match status" value="1"/>
</dbReference>
<dbReference type="InterPro" id="IPR024719">
    <property type="entry name" value="HpaB/PvcC/4-BUDH_C"/>
</dbReference>
<name>A0ABQ1IGQ8_9PROT</name>
<dbReference type="Pfam" id="PF11794">
    <property type="entry name" value="HpaB_N"/>
    <property type="match status" value="1"/>
</dbReference>
<sequence length="519" mass="56016">MTLAVHAPVAPPAPMTAGEGARDGAAYLAGLADGRQVYHAGRLIADVTRHPGFAPAAQTIAGIYDLQSDPAYAGQMTAPWEGAFISASYLPPVTIEQLRLKRRNADIQSRATMGFMGRLPDFCSNLVVGLLNAAEDLRGAGVVFKDPAMAGRVALDCGANAIAYHRFAATRDLALTHALNDQFYDRTKPAAAQPNPDQILRVVRETPEGAVVRGLRNLVTLAPLADEALVYPNRPREAGEADWALAFALPMNAAGLHILCRDLYATHGPASRLPLSSCFDEVDATLIFDDVLVPWERFFVYRDPAMVNRLLGLINPPWAGYVAMTRLAVKLESIAAVAELMTRWDGRAGHRPTHALIGQLLADLEVHRVCLDAMEAGAARTPAGYLAPLARDAFRLHGVGASDRAESLLEDILTSSLILTGGEADLDAPEIGGLVDQFFRGNAPDTRHHLRLMAVAGDMLQSAFGARSQLYERFHMGPPEMIRARLYGKTDREPMVARLQRALDAIGAHPRDAVGQRLG</sequence>
<dbReference type="RefSeq" id="WP_188577838.1">
    <property type="nucleotide sequence ID" value="NZ_BMDZ01000023.1"/>
</dbReference>
<dbReference type="Proteomes" id="UP000603352">
    <property type="component" value="Unassembled WGS sequence"/>
</dbReference>
<proteinExistence type="predicted"/>